<organism evidence="3 4">
    <name type="scientific">Acipenser ruthenus</name>
    <name type="common">Sterlet sturgeon</name>
    <dbReference type="NCBI Taxonomy" id="7906"/>
    <lineage>
        <taxon>Eukaryota</taxon>
        <taxon>Metazoa</taxon>
        <taxon>Chordata</taxon>
        <taxon>Craniata</taxon>
        <taxon>Vertebrata</taxon>
        <taxon>Euteleostomi</taxon>
        <taxon>Actinopterygii</taxon>
        <taxon>Chondrostei</taxon>
        <taxon>Acipenseriformes</taxon>
        <taxon>Acipenseridae</taxon>
        <taxon>Acipenser</taxon>
    </lineage>
</organism>
<dbReference type="PANTHER" id="PTHR12832:SF14">
    <property type="entry name" value="T-COMPLEX PROTEIN 11 HOMOLOG"/>
    <property type="match status" value="1"/>
</dbReference>
<dbReference type="Pfam" id="PF05794">
    <property type="entry name" value="Tcp11"/>
    <property type="match status" value="1"/>
</dbReference>
<dbReference type="GO" id="GO:0010737">
    <property type="term" value="P:protein kinase A signaling"/>
    <property type="evidence" value="ECO:0007669"/>
    <property type="project" value="TreeGrafter"/>
</dbReference>
<evidence type="ECO:0000313" key="3">
    <source>
        <dbReference type="EMBL" id="RXM96318.1"/>
    </source>
</evidence>
<keyword evidence="4" id="KW-1185">Reference proteome</keyword>
<feature type="region of interest" description="Disordered" evidence="2">
    <location>
        <begin position="144"/>
        <end position="174"/>
    </location>
</feature>
<dbReference type="EMBL" id="SCEB01001700">
    <property type="protein sequence ID" value="RXM96318.1"/>
    <property type="molecule type" value="Genomic_DNA"/>
</dbReference>
<protein>
    <submittedName>
        <fullName evidence="3">T-complex protein 11-like protein 1</fullName>
    </submittedName>
</protein>
<dbReference type="InterPro" id="IPR008862">
    <property type="entry name" value="Tcp11"/>
</dbReference>
<evidence type="ECO:0000313" key="4">
    <source>
        <dbReference type="Proteomes" id="UP000289886"/>
    </source>
</evidence>
<feature type="compositionally biased region" description="Polar residues" evidence="2">
    <location>
        <begin position="1"/>
        <end position="10"/>
    </location>
</feature>
<sequence length="201" mass="22367">MKMPNLNNELPVSDDEVPGLRVPHSPRGTPPRQTSLAEVMEAARSMSNLSIAHEIVVNRDFRFKQNSPTPDSLEGRVKEIVHRAFWDSLEAQLAHSPPDYSHAIKLLQEIKECLPSPVYPDLQMHLYDRRVFWQIASMLQLSKASAHSSTSREREKERKAGETGAGLQGSSGLAARFSPMSNESPLPAQHYALAVLCCVSQ</sequence>
<dbReference type="GO" id="GO:0001669">
    <property type="term" value="C:acrosomal vesicle"/>
    <property type="evidence" value="ECO:0007669"/>
    <property type="project" value="TreeGrafter"/>
</dbReference>
<name>A0A444V7F6_ACIRT</name>
<accession>A0A444V7F6</accession>
<gene>
    <name evidence="3" type="ORF">EOD39_15829</name>
</gene>
<feature type="compositionally biased region" description="Basic and acidic residues" evidence="2">
    <location>
        <begin position="150"/>
        <end position="161"/>
    </location>
</feature>
<dbReference type="GO" id="GO:1902490">
    <property type="term" value="P:regulation of sperm capacitation"/>
    <property type="evidence" value="ECO:0007669"/>
    <property type="project" value="TreeGrafter"/>
</dbReference>
<proteinExistence type="inferred from homology"/>
<evidence type="ECO:0000256" key="2">
    <source>
        <dbReference type="SAM" id="MobiDB-lite"/>
    </source>
</evidence>
<reference evidence="3 4" key="1">
    <citation type="submission" date="2019-01" db="EMBL/GenBank/DDBJ databases">
        <title>Draft Genome and Complete Hox-Cluster Characterization of the Sterlet Sturgeon (Acipenser ruthenus).</title>
        <authorList>
            <person name="Wei Q."/>
        </authorList>
    </citation>
    <scope>NUCLEOTIDE SEQUENCE [LARGE SCALE GENOMIC DNA]</scope>
    <source>
        <strain evidence="3">WHYD16114868_AA</strain>
        <tissue evidence="3">Blood</tissue>
    </source>
</reference>
<comment type="similarity">
    <text evidence="1">Belongs to the TCP11 family.</text>
</comment>
<evidence type="ECO:0000256" key="1">
    <source>
        <dbReference type="ARBA" id="ARBA00010954"/>
    </source>
</evidence>
<feature type="region of interest" description="Disordered" evidence="2">
    <location>
        <begin position="1"/>
        <end position="32"/>
    </location>
</feature>
<dbReference type="PANTHER" id="PTHR12832">
    <property type="entry name" value="TESTIS-SPECIFIC PROTEIN PBS13 T-COMPLEX 11"/>
    <property type="match status" value="1"/>
</dbReference>
<comment type="caution">
    <text evidence="3">The sequence shown here is derived from an EMBL/GenBank/DDBJ whole genome shotgun (WGS) entry which is preliminary data.</text>
</comment>
<dbReference type="GO" id="GO:0036126">
    <property type="term" value="C:sperm flagellum"/>
    <property type="evidence" value="ECO:0007669"/>
    <property type="project" value="TreeGrafter"/>
</dbReference>
<dbReference type="AlphaFoldDB" id="A0A444V7F6"/>
<dbReference type="Proteomes" id="UP000289886">
    <property type="component" value="Unassembled WGS sequence"/>
</dbReference>